<comment type="caution">
    <text evidence="1">The sequence shown here is derived from an EMBL/GenBank/DDBJ whole genome shotgun (WGS) entry which is preliminary data.</text>
</comment>
<reference evidence="1" key="1">
    <citation type="submission" date="2020-11" db="EMBL/GenBank/DDBJ databases">
        <authorList>
            <person name="Whitehead M."/>
        </authorList>
    </citation>
    <scope>NUCLEOTIDE SEQUENCE</scope>
    <source>
        <strain evidence="1">EGII</strain>
    </source>
</reference>
<protein>
    <submittedName>
        <fullName evidence="1">(Mediterranean fruit fly) hypothetical protein</fullName>
    </submittedName>
</protein>
<proteinExistence type="predicted"/>
<gene>
    <name evidence="1" type="ORF">CCAP1982_LOCUS19547</name>
</gene>
<evidence type="ECO:0000313" key="2">
    <source>
        <dbReference type="Proteomes" id="UP000606786"/>
    </source>
</evidence>
<feature type="non-terminal residue" evidence="1">
    <location>
        <position position="1"/>
    </location>
</feature>
<accession>A0A811V848</accession>
<dbReference type="AlphaFoldDB" id="A0A811V848"/>
<name>A0A811V848_CERCA</name>
<keyword evidence="2" id="KW-1185">Reference proteome</keyword>
<dbReference type="Proteomes" id="UP000606786">
    <property type="component" value="Unassembled WGS sequence"/>
</dbReference>
<evidence type="ECO:0000313" key="1">
    <source>
        <dbReference type="EMBL" id="CAD7011447.1"/>
    </source>
</evidence>
<dbReference type="EMBL" id="CAJHJT010000056">
    <property type="protein sequence ID" value="CAD7011447.1"/>
    <property type="molecule type" value="Genomic_DNA"/>
</dbReference>
<sequence length="105" mass="12443">MKGEKNSEEISSLYVVARYTCRGINITGKRGVSESFSRMKFFLSSQLDDEIRRCVQRRGKRFKDYVVVYKVLRDTQSTRAKKSETVYIKFPVESIKRREFRSLDE</sequence>
<organism evidence="1 2">
    <name type="scientific">Ceratitis capitata</name>
    <name type="common">Mediterranean fruit fly</name>
    <name type="synonym">Tephritis capitata</name>
    <dbReference type="NCBI Taxonomy" id="7213"/>
    <lineage>
        <taxon>Eukaryota</taxon>
        <taxon>Metazoa</taxon>
        <taxon>Ecdysozoa</taxon>
        <taxon>Arthropoda</taxon>
        <taxon>Hexapoda</taxon>
        <taxon>Insecta</taxon>
        <taxon>Pterygota</taxon>
        <taxon>Neoptera</taxon>
        <taxon>Endopterygota</taxon>
        <taxon>Diptera</taxon>
        <taxon>Brachycera</taxon>
        <taxon>Muscomorpha</taxon>
        <taxon>Tephritoidea</taxon>
        <taxon>Tephritidae</taxon>
        <taxon>Ceratitis</taxon>
        <taxon>Ceratitis</taxon>
    </lineage>
</organism>